<name>A0A919FVW4_9ACTN</name>
<dbReference type="EMBL" id="BNBO01000020">
    <property type="protein sequence ID" value="GHH73552.1"/>
    <property type="molecule type" value="Genomic_DNA"/>
</dbReference>
<reference evidence="2" key="1">
    <citation type="journal article" date="2014" name="Int. J. Syst. Evol. Microbiol.">
        <title>Complete genome sequence of Corynebacterium casei LMG S-19264T (=DSM 44701T), isolated from a smear-ripened cheese.</title>
        <authorList>
            <consortium name="US DOE Joint Genome Institute (JGI-PGF)"/>
            <person name="Walter F."/>
            <person name="Albersmeier A."/>
            <person name="Kalinowski J."/>
            <person name="Ruckert C."/>
        </authorList>
    </citation>
    <scope>NUCLEOTIDE SEQUENCE</scope>
    <source>
        <strain evidence="2">JCM 4646</strain>
    </source>
</reference>
<accession>A0A919FVW4</accession>
<evidence type="ECO:0000256" key="1">
    <source>
        <dbReference type="SAM" id="SignalP"/>
    </source>
</evidence>
<protein>
    <submittedName>
        <fullName evidence="2">Uncharacterized protein</fullName>
    </submittedName>
</protein>
<dbReference type="Proteomes" id="UP000617734">
    <property type="component" value="Unassembled WGS sequence"/>
</dbReference>
<dbReference type="SUPFAM" id="SSF51445">
    <property type="entry name" value="(Trans)glycosidases"/>
    <property type="match status" value="1"/>
</dbReference>
<dbReference type="InterPro" id="IPR006311">
    <property type="entry name" value="TAT_signal"/>
</dbReference>
<dbReference type="Gene3D" id="3.20.20.80">
    <property type="entry name" value="Glycosidases"/>
    <property type="match status" value="1"/>
</dbReference>
<gene>
    <name evidence="2" type="ORF">GCM10018781_38210</name>
</gene>
<evidence type="ECO:0000313" key="2">
    <source>
        <dbReference type="EMBL" id="GHH73552.1"/>
    </source>
</evidence>
<keyword evidence="1" id="KW-0732">Signal</keyword>
<proteinExistence type="predicted"/>
<sequence length="495" mass="54577">MTGTSRPVDRRSVLRGLLAAGAAASLPRIVSAADAQAAGITTGRYAIRFDQAAKQTIAGLGFEIQSDSIGSDNQGLPDLVSGVPYDLTAGERTRFYQQMLKAGRTDRGFRYCRLAMGLYHRGLTPDNKRFTDRYDGQTALLAEMVSKSGVEGLAVEYWSPAPGWKSNGRLVGGGLATDTDLAAFGDALVDDLDHLTGHGLKIAYWGLQNEPRVNSTRYSSCLYEAAQYRDVFRAVAPRIRAAHPGVQIHADSQYGWKGAIGQALTASPEAMGLVDAWTFHKIGTDSTDQITTDYRAGAGGRPVFNNEFEYLGGAMSDWRCINTAQSVMNWMTFQNSPTWWWLHALKPTTNAESENYGLGFWRPPGDTDFSHHPDIKAGHWAFNPRNWNAVAGFVKYLPWDSVRHHVDEPRHTDGSWYSDHRIMAWRTPTGKPVLAVTNRSATEPFTYTVDTRTAAAFQGHRYGPATNDQTLPSKTGPTLEITLPPLSVEFWVRTP</sequence>
<reference evidence="2" key="2">
    <citation type="submission" date="2020-09" db="EMBL/GenBank/DDBJ databases">
        <authorList>
            <person name="Sun Q."/>
            <person name="Ohkuma M."/>
        </authorList>
    </citation>
    <scope>NUCLEOTIDE SEQUENCE</scope>
    <source>
        <strain evidence="2">JCM 4646</strain>
    </source>
</reference>
<dbReference type="RefSeq" id="WP_190212067.1">
    <property type="nucleotide sequence ID" value="NZ_BNBO01000020.1"/>
</dbReference>
<organism evidence="2 3">
    <name type="scientific">Kitasatospora indigofera</name>
    <dbReference type="NCBI Taxonomy" id="67307"/>
    <lineage>
        <taxon>Bacteria</taxon>
        <taxon>Bacillati</taxon>
        <taxon>Actinomycetota</taxon>
        <taxon>Actinomycetes</taxon>
        <taxon>Kitasatosporales</taxon>
        <taxon>Streptomycetaceae</taxon>
        <taxon>Kitasatospora</taxon>
    </lineage>
</organism>
<keyword evidence="3" id="KW-1185">Reference proteome</keyword>
<dbReference type="InterPro" id="IPR017853">
    <property type="entry name" value="GH"/>
</dbReference>
<feature type="chain" id="PRO_5037219202" evidence="1">
    <location>
        <begin position="33"/>
        <end position="495"/>
    </location>
</feature>
<feature type="signal peptide" evidence="1">
    <location>
        <begin position="1"/>
        <end position="32"/>
    </location>
</feature>
<comment type="caution">
    <text evidence="2">The sequence shown here is derived from an EMBL/GenBank/DDBJ whole genome shotgun (WGS) entry which is preliminary data.</text>
</comment>
<dbReference type="GeneID" id="95354225"/>
<evidence type="ECO:0000313" key="3">
    <source>
        <dbReference type="Proteomes" id="UP000617734"/>
    </source>
</evidence>
<dbReference type="PROSITE" id="PS51318">
    <property type="entry name" value="TAT"/>
    <property type="match status" value="1"/>
</dbReference>
<dbReference type="AlphaFoldDB" id="A0A919FVW4"/>